<dbReference type="Proteomes" id="UP000183487">
    <property type="component" value="Unassembled WGS sequence"/>
</dbReference>
<keyword evidence="1" id="KW-1133">Transmembrane helix</keyword>
<proteinExistence type="predicted"/>
<keyword evidence="1" id="KW-0812">Transmembrane</keyword>
<dbReference type="EMBL" id="FNKP01000001">
    <property type="protein sequence ID" value="SDQ19580.1"/>
    <property type="molecule type" value="Genomic_DNA"/>
</dbReference>
<feature type="transmembrane region" description="Helical" evidence="1">
    <location>
        <begin position="117"/>
        <end position="138"/>
    </location>
</feature>
<accession>A0A1H0YWT9</accession>
<feature type="transmembrane region" description="Helical" evidence="1">
    <location>
        <begin position="165"/>
        <end position="187"/>
    </location>
</feature>
<feature type="domain" description="DUF3592" evidence="2">
    <location>
        <begin position="210"/>
        <end position="271"/>
    </location>
</feature>
<dbReference type="RefSeq" id="WP_083379923.1">
    <property type="nucleotide sequence ID" value="NZ_FNKP01000001.1"/>
</dbReference>
<keyword evidence="1" id="KW-0472">Membrane</keyword>
<feature type="domain" description="DUF3592" evidence="2">
    <location>
        <begin position="46"/>
        <end position="113"/>
    </location>
</feature>
<organism evidence="3 4">
    <name type="scientific">Paraburkholderia fungorum</name>
    <dbReference type="NCBI Taxonomy" id="134537"/>
    <lineage>
        <taxon>Bacteria</taxon>
        <taxon>Pseudomonadati</taxon>
        <taxon>Pseudomonadota</taxon>
        <taxon>Betaproteobacteria</taxon>
        <taxon>Burkholderiales</taxon>
        <taxon>Burkholderiaceae</taxon>
        <taxon>Paraburkholderia</taxon>
    </lineage>
</organism>
<evidence type="ECO:0000256" key="1">
    <source>
        <dbReference type="SAM" id="Phobius"/>
    </source>
</evidence>
<feature type="transmembrane region" description="Helical" evidence="1">
    <location>
        <begin position="15"/>
        <end position="34"/>
    </location>
</feature>
<sequence>MTNLPEASALSKSTLFMLVIGLGALTFALIWMASSLVATHGMTRVEGTVVRFDQDGRAWRSYQPVVAFTTTDGRHEEVTGGTSSTQPAYDIGQPLRVFYDPSAPGRSVIIDDFGQRWFPVAVVAVLGAVFSGIGLAFYKTDCPSARSRKALSHAQRKRKRNRQNLMVCLIPIVIGAAFLMGSAAAVMHERRIIASFRHAQGHVVNQIEIEPHYKPHSYLYSAVVVFRTNTGRQITFVQGSSSRHNDLREGEVVDVLYDEDTPERAMIDSFWEHWGLAAILFAIGLPFFAMGVFFVSTIDFSGRSRKRASSSNSAQGASEK</sequence>
<dbReference type="OrthoDB" id="9024003at2"/>
<dbReference type="InterPro" id="IPR021994">
    <property type="entry name" value="DUF3592"/>
</dbReference>
<protein>
    <recommendedName>
        <fullName evidence="2">DUF3592 domain-containing protein</fullName>
    </recommendedName>
</protein>
<evidence type="ECO:0000259" key="2">
    <source>
        <dbReference type="Pfam" id="PF12158"/>
    </source>
</evidence>
<feature type="transmembrane region" description="Helical" evidence="1">
    <location>
        <begin position="274"/>
        <end position="298"/>
    </location>
</feature>
<evidence type="ECO:0000313" key="4">
    <source>
        <dbReference type="Proteomes" id="UP000183487"/>
    </source>
</evidence>
<dbReference type="Pfam" id="PF12158">
    <property type="entry name" value="DUF3592"/>
    <property type="match status" value="2"/>
</dbReference>
<evidence type="ECO:0000313" key="3">
    <source>
        <dbReference type="EMBL" id="SDQ19580.1"/>
    </source>
</evidence>
<reference evidence="4" key="1">
    <citation type="submission" date="2016-10" db="EMBL/GenBank/DDBJ databases">
        <authorList>
            <person name="Varghese N."/>
        </authorList>
    </citation>
    <scope>NUCLEOTIDE SEQUENCE [LARGE SCALE GENOMIC DNA]</scope>
    <source>
        <strain evidence="4">GAS106B</strain>
    </source>
</reference>
<keyword evidence="4" id="KW-1185">Reference proteome</keyword>
<dbReference type="AlphaFoldDB" id="A0A1H0YWT9"/>
<name>A0A1H0YWT9_9BURK</name>
<gene>
    <name evidence="3" type="ORF">SAMN05443245_0323</name>
</gene>